<proteinExistence type="predicted"/>
<keyword evidence="2" id="KW-1185">Reference proteome</keyword>
<accession>A0ABR3A9E3</accession>
<name>A0ABR3A9E3_9AGAR</name>
<dbReference type="Proteomes" id="UP001437256">
    <property type="component" value="Unassembled WGS sequence"/>
</dbReference>
<dbReference type="EMBL" id="JBBXMP010000009">
    <property type="protein sequence ID" value="KAL0069976.1"/>
    <property type="molecule type" value="Genomic_DNA"/>
</dbReference>
<reference evidence="1 2" key="1">
    <citation type="submission" date="2024-05" db="EMBL/GenBank/DDBJ databases">
        <title>A draft genome resource for the thread blight pathogen Marasmius tenuissimus strain MS-2.</title>
        <authorList>
            <person name="Yulfo-Soto G.E."/>
            <person name="Baruah I.K."/>
            <person name="Amoako-Attah I."/>
            <person name="Bukari Y."/>
            <person name="Meinhardt L.W."/>
            <person name="Bailey B.A."/>
            <person name="Cohen S.P."/>
        </authorList>
    </citation>
    <scope>NUCLEOTIDE SEQUENCE [LARGE SCALE GENOMIC DNA]</scope>
    <source>
        <strain evidence="1 2">MS-2</strain>
    </source>
</reference>
<protein>
    <submittedName>
        <fullName evidence="1">Uncharacterized protein</fullName>
    </submittedName>
</protein>
<evidence type="ECO:0000313" key="2">
    <source>
        <dbReference type="Proteomes" id="UP001437256"/>
    </source>
</evidence>
<evidence type="ECO:0000313" key="1">
    <source>
        <dbReference type="EMBL" id="KAL0069976.1"/>
    </source>
</evidence>
<gene>
    <name evidence="1" type="ORF">AAF712_002873</name>
</gene>
<sequence>MSFSSDTTNHRALFYTTAFCGSNAGRGVNSLVRALTISIDLDRRDKDVDLSGTINDTGLQALLDDDSWLHLDDPDLDDLSESDFVSELFDPPTLPDSDFIPDDAMSVDSDFGFKTPRLIQYPALIDADFDTDNLLLARSQYHTLWARDFCRTLHSDGVSPNTLTLAMNRTSEELCMQRNLVFTIQSCFSGSVTRLNLCLQREHLYTLLPFICAFDRLEALELVCGLLLSNRVPGELDETPSSDMCRLPGSLRKLSIKVSEYKDSGARDDLLTWIESQGTLESLTHLAFYDDLDLQLDDSRPAAPRFLHLCGEDVRFLHLGLADDGSYHITESFDRGAYDIGHMKNLESLSLYVPPVGLFPDHRIMARVESVISSISSSAFHRLTLIVHRHNLLSINSILHKQDWDILDGLLASETFNQLEVDFRVIVSDTNSDFFGSPPLASGDELDRAKVDVERMFELCWKKGVVSQVEPLNDAGVGVQSLLGHFF</sequence>
<organism evidence="1 2">
    <name type="scientific">Marasmius tenuissimus</name>
    <dbReference type="NCBI Taxonomy" id="585030"/>
    <lineage>
        <taxon>Eukaryota</taxon>
        <taxon>Fungi</taxon>
        <taxon>Dikarya</taxon>
        <taxon>Basidiomycota</taxon>
        <taxon>Agaricomycotina</taxon>
        <taxon>Agaricomycetes</taxon>
        <taxon>Agaricomycetidae</taxon>
        <taxon>Agaricales</taxon>
        <taxon>Marasmiineae</taxon>
        <taxon>Marasmiaceae</taxon>
        <taxon>Marasmius</taxon>
    </lineage>
</organism>
<comment type="caution">
    <text evidence="1">The sequence shown here is derived from an EMBL/GenBank/DDBJ whole genome shotgun (WGS) entry which is preliminary data.</text>
</comment>